<dbReference type="Proteomes" id="UP000781932">
    <property type="component" value="Unassembled WGS sequence"/>
</dbReference>
<evidence type="ECO:0000256" key="2">
    <source>
        <dbReference type="SAM" id="MobiDB-lite"/>
    </source>
</evidence>
<evidence type="ECO:0000313" key="5">
    <source>
        <dbReference type="Proteomes" id="UP000781932"/>
    </source>
</evidence>
<comment type="caution">
    <text evidence="4">The sequence shown here is derived from an EMBL/GenBank/DDBJ whole genome shotgun (WGS) entry which is preliminary data.</text>
</comment>
<dbReference type="PROSITE" id="PS50088">
    <property type="entry name" value="ANK_REPEAT"/>
    <property type="match status" value="1"/>
</dbReference>
<dbReference type="RefSeq" id="XP_038743297.1">
    <property type="nucleotide sequence ID" value="XM_038891285.1"/>
</dbReference>
<dbReference type="GeneID" id="62164359"/>
<keyword evidence="3" id="KW-1133">Transmembrane helix</keyword>
<accession>A0A9P6I2N5</accession>
<dbReference type="Gene3D" id="1.25.40.20">
    <property type="entry name" value="Ankyrin repeat-containing domain"/>
    <property type="match status" value="1"/>
</dbReference>
<keyword evidence="1" id="KW-0040">ANK repeat</keyword>
<dbReference type="PANTHER" id="PTHR46082:SF6">
    <property type="entry name" value="AAA+ ATPASE DOMAIN-CONTAINING PROTEIN-RELATED"/>
    <property type="match status" value="1"/>
</dbReference>
<dbReference type="InterPro" id="IPR053137">
    <property type="entry name" value="NLR-like"/>
</dbReference>
<name>A0A9P6I2N5_9PEZI</name>
<feature type="transmembrane region" description="Helical" evidence="3">
    <location>
        <begin position="756"/>
        <end position="778"/>
    </location>
</feature>
<feature type="region of interest" description="Disordered" evidence="2">
    <location>
        <begin position="602"/>
        <end position="633"/>
    </location>
</feature>
<dbReference type="EMBL" id="JAATWM020000029">
    <property type="protein sequence ID" value="KAF9873836.1"/>
    <property type="molecule type" value="Genomic_DNA"/>
</dbReference>
<feature type="compositionally biased region" description="Basic and acidic residues" evidence="2">
    <location>
        <begin position="620"/>
        <end position="633"/>
    </location>
</feature>
<dbReference type="SMART" id="SM00248">
    <property type="entry name" value="ANK"/>
    <property type="match status" value="3"/>
</dbReference>
<dbReference type="PANTHER" id="PTHR46082">
    <property type="entry name" value="ATP/GTP-BINDING PROTEIN-RELATED"/>
    <property type="match status" value="1"/>
</dbReference>
<evidence type="ECO:0008006" key="6">
    <source>
        <dbReference type="Google" id="ProtNLM"/>
    </source>
</evidence>
<organism evidence="4 5">
    <name type="scientific">Colletotrichum karsti</name>
    <dbReference type="NCBI Taxonomy" id="1095194"/>
    <lineage>
        <taxon>Eukaryota</taxon>
        <taxon>Fungi</taxon>
        <taxon>Dikarya</taxon>
        <taxon>Ascomycota</taxon>
        <taxon>Pezizomycotina</taxon>
        <taxon>Sordariomycetes</taxon>
        <taxon>Hypocreomycetidae</taxon>
        <taxon>Glomerellales</taxon>
        <taxon>Glomerellaceae</taxon>
        <taxon>Colletotrichum</taxon>
        <taxon>Colletotrichum boninense species complex</taxon>
    </lineage>
</organism>
<feature type="region of interest" description="Disordered" evidence="2">
    <location>
        <begin position="503"/>
        <end position="544"/>
    </location>
</feature>
<evidence type="ECO:0000313" key="4">
    <source>
        <dbReference type="EMBL" id="KAF9873836.1"/>
    </source>
</evidence>
<dbReference type="SUPFAM" id="SSF48452">
    <property type="entry name" value="TPR-like"/>
    <property type="match status" value="1"/>
</dbReference>
<feature type="compositionally biased region" description="Basic and acidic residues" evidence="2">
    <location>
        <begin position="534"/>
        <end position="544"/>
    </location>
</feature>
<gene>
    <name evidence="4" type="ORF">CkaCkLH20_08570</name>
</gene>
<evidence type="ECO:0000256" key="3">
    <source>
        <dbReference type="SAM" id="Phobius"/>
    </source>
</evidence>
<feature type="compositionally biased region" description="Basic and acidic residues" evidence="2">
    <location>
        <begin position="503"/>
        <end position="524"/>
    </location>
</feature>
<protein>
    <recommendedName>
        <fullName evidence="6">Ankyrin repeat protein</fullName>
    </recommendedName>
</protein>
<reference evidence="4" key="1">
    <citation type="submission" date="2020-03" db="EMBL/GenBank/DDBJ databases">
        <authorList>
            <person name="He L."/>
        </authorList>
    </citation>
    <scope>NUCLEOTIDE SEQUENCE</scope>
    <source>
        <strain evidence="4">CkLH20</strain>
    </source>
</reference>
<proteinExistence type="predicted"/>
<keyword evidence="3" id="KW-0472">Membrane</keyword>
<dbReference type="InterPro" id="IPR036770">
    <property type="entry name" value="Ankyrin_rpt-contain_sf"/>
</dbReference>
<feature type="repeat" description="ANK" evidence="1">
    <location>
        <begin position="284"/>
        <end position="316"/>
    </location>
</feature>
<reference evidence="4" key="2">
    <citation type="submission" date="2020-11" db="EMBL/GenBank/DDBJ databases">
        <title>Whole genome sequencing of Colletotrichum sp.</title>
        <authorList>
            <person name="Li H."/>
        </authorList>
    </citation>
    <scope>NUCLEOTIDE SEQUENCE</scope>
    <source>
        <strain evidence="4">CkLH20</strain>
    </source>
</reference>
<dbReference type="Pfam" id="PF12796">
    <property type="entry name" value="Ank_2"/>
    <property type="match status" value="1"/>
</dbReference>
<dbReference type="Gene3D" id="1.25.40.10">
    <property type="entry name" value="Tetratricopeptide repeat domain"/>
    <property type="match status" value="1"/>
</dbReference>
<sequence>MQAQLMLGNAYAAAGKNTDAEPMLESVRARMEEVWGWNHVATMACTKSLVLVFEILEKYDKVQELYDTAIKGARQALGREYPWTLELMNNWACFSVRRADFHKARELLNDVYEAKKHVLGQNHRTTIDTLCNLSQVALDQDEYKGIMESAVESLRDDHGDGNINVMGPKWGHGSLLGLEWVRNFVRKWTGMDVQTFTEYLSSDVLAEWSGFVNPKVLLEEACAAGYEPAVQMLLEKYGKVDDWKGEVKPDLQTAFRKGVVSGSEPVVQLLLDYDVEINEPDNDTMKTALHDAAELGYESITSLLLDIGADDYSFDGCGNVAMDLSMKAGHEGVPPEGQHIHPVPNTNVQKESSSRVLKQQWFTSIPKTFLATFASTGQPRTTDIESSMYQWKILCGTKMVYSMKCWRTELATNTTQKQTLGGYTFLPIASILDRLKQKYRAPVTSVFDLAELIMARCLGLNFDKIEWEYERHRYLEIFDYSINYVANEEARCFNDFADRAKKKDRENGDKAKKRRQGLEKEGQKTPKKKPKKNKKEENQAVKHRDARVIVEDLRREANDTMNRGIRGVVDDFSRFMVPALRPDKAEDSTPIVLQQDNTVGVRSTSRVEASTGDDLLANRTSEENSKTSLDPKKVHREEESFDISHEVELLREIKDIRDELNMLSNLFGQQKLILEPFTHIIAEARQSAAVSAGDATDKSSSKPSLVGAVERHIAYVEQMDDSAGRLYRHLEDLLDLKQKQANVYEARTMRVSGNTITVFTIVTIIFLPASFMAAFLALPISEYPSVDNDKMQLGYAIKYTGAKDSKSKISRTKPR</sequence>
<dbReference type="AlphaFoldDB" id="A0A9P6I2N5"/>
<dbReference type="SUPFAM" id="SSF48403">
    <property type="entry name" value="Ankyrin repeat"/>
    <property type="match status" value="1"/>
</dbReference>
<evidence type="ECO:0000256" key="1">
    <source>
        <dbReference type="PROSITE-ProRule" id="PRU00023"/>
    </source>
</evidence>
<dbReference type="InterPro" id="IPR002110">
    <property type="entry name" value="Ankyrin_rpt"/>
</dbReference>
<keyword evidence="5" id="KW-1185">Reference proteome</keyword>
<dbReference type="PROSITE" id="PS50297">
    <property type="entry name" value="ANK_REP_REGION"/>
    <property type="match status" value="1"/>
</dbReference>
<dbReference type="OrthoDB" id="341259at2759"/>
<dbReference type="InterPro" id="IPR011990">
    <property type="entry name" value="TPR-like_helical_dom_sf"/>
</dbReference>
<keyword evidence="3" id="KW-0812">Transmembrane</keyword>